<feature type="domain" description="Polysaccharide pyruvyl transferase" evidence="1">
    <location>
        <begin position="20"/>
        <end position="317"/>
    </location>
</feature>
<keyword evidence="2" id="KW-0808">Transferase</keyword>
<evidence type="ECO:0000259" key="1">
    <source>
        <dbReference type="Pfam" id="PF04230"/>
    </source>
</evidence>
<accession>A0AAX3IZ62</accession>
<proteinExistence type="predicted"/>
<evidence type="ECO:0000313" key="3">
    <source>
        <dbReference type="Proteomes" id="UP000331308"/>
    </source>
</evidence>
<dbReference type="InterPro" id="IPR007345">
    <property type="entry name" value="Polysacch_pyruvyl_Trfase"/>
</dbReference>
<sequence>MTTNADTIGMMTFHASHNNGSMLQALALQHILENHFHQKTELIDFSNQGQRNMYAPVPKPKNWKQAIKSLIWSTNMSQMKHQYDSYEAFEKRYFHMSSDTYSSIEELKPLADKYKAFITGSDQVWNIKCIDADDAYYLSFVKDRPKFAYAVSFGANNPFILEGDTKRYENYLEHFDKISVREKNAQKWIKEATGVEVPICLDPTMLLNESEWEQLVDVGDTPVISGDYIFYYCFSITEEVQHFLKSISKKTGMPVYFMEAKEWTLKMCWRNDIRLIRSYGPDVYMNVVKHAKLFVTSSFHGTAFGTIYRKNFWYIRSKHSESSLDDRASSFLTQLGLMSRYRTIAELSALDLFEPVDYTQLPDKLEPLRIHSFEYLQSVVDSLN</sequence>
<reference evidence="2 3" key="1">
    <citation type="submission" date="2019-07" db="EMBL/GenBank/DDBJ databases">
        <authorList>
            <person name="Chang H.-W."/>
            <person name="Raman A."/>
            <person name="Venkatesh S."/>
            <person name="Gehrig J."/>
        </authorList>
    </citation>
    <scope>NUCLEOTIDE SEQUENCE [LARGE SCALE GENOMIC DNA]</scope>
    <source>
        <strain evidence="2">Bifidobacterium_pseudocatenulatum_LFYP_29</strain>
    </source>
</reference>
<dbReference type="Proteomes" id="UP000331308">
    <property type="component" value="Unassembled WGS sequence"/>
</dbReference>
<organism evidence="2 3">
    <name type="scientific">Bifidobacterium pseudocatenulatum</name>
    <dbReference type="NCBI Taxonomy" id="28026"/>
    <lineage>
        <taxon>Bacteria</taxon>
        <taxon>Bacillati</taxon>
        <taxon>Actinomycetota</taxon>
        <taxon>Actinomycetes</taxon>
        <taxon>Bifidobacteriales</taxon>
        <taxon>Bifidobacteriaceae</taxon>
        <taxon>Bifidobacterium</taxon>
    </lineage>
</organism>
<dbReference type="Pfam" id="PF04230">
    <property type="entry name" value="PS_pyruv_trans"/>
    <property type="match status" value="1"/>
</dbReference>
<protein>
    <submittedName>
        <fullName evidence="2">Polysaccharide pyruvyl transferase</fullName>
    </submittedName>
</protein>
<dbReference type="RefSeq" id="WP_034881181.1">
    <property type="nucleotide sequence ID" value="NZ_BCXZ01000014.1"/>
</dbReference>
<dbReference type="AlphaFoldDB" id="A0AAX3IZ62"/>
<dbReference type="GO" id="GO:0016740">
    <property type="term" value="F:transferase activity"/>
    <property type="evidence" value="ECO:0007669"/>
    <property type="project" value="UniProtKB-KW"/>
</dbReference>
<evidence type="ECO:0000313" key="2">
    <source>
        <dbReference type="EMBL" id="VUX65745.1"/>
    </source>
</evidence>
<dbReference type="EMBL" id="CABHOD010000015">
    <property type="protein sequence ID" value="VUX65745.1"/>
    <property type="molecule type" value="Genomic_DNA"/>
</dbReference>
<name>A0AAX3IZ62_BIFPS</name>
<gene>
    <name evidence="2" type="ORF">BPLFYP29_00242</name>
</gene>
<comment type="caution">
    <text evidence="2">The sequence shown here is derived from an EMBL/GenBank/DDBJ whole genome shotgun (WGS) entry which is preliminary data.</text>
</comment>